<reference evidence="1 2" key="1">
    <citation type="submission" date="2013-12" db="EMBL/GenBank/DDBJ databases">
        <title>Draft genome of the parsitic nematode Ancylostoma duodenale.</title>
        <authorList>
            <person name="Mitreva M."/>
        </authorList>
    </citation>
    <scope>NUCLEOTIDE SEQUENCE [LARGE SCALE GENOMIC DNA]</scope>
    <source>
        <strain evidence="1 2">Zhejiang</strain>
    </source>
</reference>
<accession>A0A0C2D1V2</accession>
<evidence type="ECO:0000313" key="2">
    <source>
        <dbReference type="Proteomes" id="UP000054047"/>
    </source>
</evidence>
<dbReference type="EMBL" id="KN736405">
    <property type="protein sequence ID" value="KIH56002.1"/>
    <property type="molecule type" value="Genomic_DNA"/>
</dbReference>
<dbReference type="InterPro" id="IPR029061">
    <property type="entry name" value="THDP-binding"/>
</dbReference>
<dbReference type="Proteomes" id="UP000054047">
    <property type="component" value="Unassembled WGS sequence"/>
</dbReference>
<gene>
    <name evidence="1" type="ORF">ANCDUO_13825</name>
</gene>
<evidence type="ECO:0000313" key="1">
    <source>
        <dbReference type="EMBL" id="KIH56002.1"/>
    </source>
</evidence>
<sequence>MKDFDTQAIPYDPQFQFKHASQLNHMMCCPIGFRGANGAAADVAAQHSQEFSACFAHCRSLKVSYPFVYFVVYLAIFEF</sequence>
<proteinExistence type="predicted"/>
<name>A0A0C2D1V2_9BILA</name>
<protein>
    <submittedName>
        <fullName evidence="1">Uncharacterized protein</fullName>
    </submittedName>
</protein>
<organism evidence="1 2">
    <name type="scientific">Ancylostoma duodenale</name>
    <dbReference type="NCBI Taxonomy" id="51022"/>
    <lineage>
        <taxon>Eukaryota</taxon>
        <taxon>Metazoa</taxon>
        <taxon>Ecdysozoa</taxon>
        <taxon>Nematoda</taxon>
        <taxon>Chromadorea</taxon>
        <taxon>Rhabditida</taxon>
        <taxon>Rhabditina</taxon>
        <taxon>Rhabditomorpha</taxon>
        <taxon>Strongyloidea</taxon>
        <taxon>Ancylostomatidae</taxon>
        <taxon>Ancylostomatinae</taxon>
        <taxon>Ancylostoma</taxon>
    </lineage>
</organism>
<keyword evidence="2" id="KW-1185">Reference proteome</keyword>
<dbReference type="AlphaFoldDB" id="A0A0C2D1V2"/>
<dbReference type="SUPFAM" id="SSF52518">
    <property type="entry name" value="Thiamin diphosphate-binding fold (THDP-binding)"/>
    <property type="match status" value="1"/>
</dbReference>
<dbReference type="Gene3D" id="3.40.50.970">
    <property type="match status" value="1"/>
</dbReference>
<dbReference type="OrthoDB" id="10266385at2759"/>